<comment type="caution">
    <text evidence="1">The sequence shown here is derived from an EMBL/GenBank/DDBJ whole genome shotgun (WGS) entry which is preliminary data.</text>
</comment>
<keyword evidence="2" id="KW-1185">Reference proteome</keyword>
<dbReference type="AlphaFoldDB" id="A0A9W8LQB9"/>
<name>A0A9W8LQB9_9FUNG</name>
<proteinExistence type="predicted"/>
<organism evidence="1 2">
    <name type="scientific">Coemansia guatemalensis</name>
    <dbReference type="NCBI Taxonomy" id="2761395"/>
    <lineage>
        <taxon>Eukaryota</taxon>
        <taxon>Fungi</taxon>
        <taxon>Fungi incertae sedis</taxon>
        <taxon>Zoopagomycota</taxon>
        <taxon>Kickxellomycotina</taxon>
        <taxon>Kickxellomycetes</taxon>
        <taxon>Kickxellales</taxon>
        <taxon>Kickxellaceae</taxon>
        <taxon>Coemansia</taxon>
    </lineage>
</organism>
<feature type="non-terminal residue" evidence="1">
    <location>
        <position position="79"/>
    </location>
</feature>
<evidence type="ECO:0000313" key="2">
    <source>
        <dbReference type="Proteomes" id="UP001140094"/>
    </source>
</evidence>
<evidence type="ECO:0000313" key="1">
    <source>
        <dbReference type="EMBL" id="KAJ2788864.1"/>
    </source>
</evidence>
<gene>
    <name evidence="1" type="ORF">H4R20_007289</name>
</gene>
<dbReference type="EMBL" id="JANBUO010003974">
    <property type="protein sequence ID" value="KAJ2788864.1"/>
    <property type="molecule type" value="Genomic_DNA"/>
</dbReference>
<sequence length="79" mass="8657">MGYVIVKRDDAARRIVLSPRMPEILKEMGCALDPSAYYSHPDIPDKQGSNNSRGGAAMAPADDAAKTCWRPAHARFALR</sequence>
<reference evidence="1" key="1">
    <citation type="submission" date="2022-07" db="EMBL/GenBank/DDBJ databases">
        <title>Phylogenomic reconstructions and comparative analyses of Kickxellomycotina fungi.</title>
        <authorList>
            <person name="Reynolds N.K."/>
            <person name="Stajich J.E."/>
            <person name="Barry K."/>
            <person name="Grigoriev I.V."/>
            <person name="Crous P."/>
            <person name="Smith M.E."/>
        </authorList>
    </citation>
    <scope>NUCLEOTIDE SEQUENCE</scope>
    <source>
        <strain evidence="1">NRRL 1565</strain>
    </source>
</reference>
<dbReference type="OrthoDB" id="5593678at2759"/>
<accession>A0A9W8LQB9</accession>
<dbReference type="Proteomes" id="UP001140094">
    <property type="component" value="Unassembled WGS sequence"/>
</dbReference>
<protein>
    <submittedName>
        <fullName evidence="1">Uncharacterized protein</fullName>
    </submittedName>
</protein>